<organism evidence="2 3">
    <name type="scientific">Rufibacter radiotolerans</name>
    <dbReference type="NCBI Taxonomy" id="1379910"/>
    <lineage>
        <taxon>Bacteria</taxon>
        <taxon>Pseudomonadati</taxon>
        <taxon>Bacteroidota</taxon>
        <taxon>Cytophagia</taxon>
        <taxon>Cytophagales</taxon>
        <taxon>Hymenobacteraceae</taxon>
        <taxon>Rufibacter</taxon>
    </lineage>
</organism>
<evidence type="ECO:0000313" key="2">
    <source>
        <dbReference type="EMBL" id="AKQ45247.1"/>
    </source>
</evidence>
<dbReference type="PATRIC" id="fig|1379910.4.peg.1246"/>
<keyword evidence="3" id="KW-1185">Reference proteome</keyword>
<protein>
    <submittedName>
        <fullName evidence="2">Uncharacterized protein</fullName>
    </submittedName>
</protein>
<dbReference type="Proteomes" id="UP000036458">
    <property type="component" value="Chromosome"/>
</dbReference>
<dbReference type="EMBL" id="CP010777">
    <property type="protein sequence ID" value="AKQ45247.1"/>
    <property type="molecule type" value="Genomic_DNA"/>
</dbReference>
<reference evidence="2 3" key="1">
    <citation type="submission" date="2015-01" db="EMBL/GenBank/DDBJ databases">
        <title>Rufibacter sp./DG31D/ whole genome sequencing.</title>
        <authorList>
            <person name="Kim M.K."/>
            <person name="Srinivasan S."/>
            <person name="Lee J.-J."/>
        </authorList>
    </citation>
    <scope>NUCLEOTIDE SEQUENCE [LARGE SCALE GENOMIC DNA]</scope>
    <source>
        <strain evidence="2 3">DG31D</strain>
    </source>
</reference>
<evidence type="ECO:0000256" key="1">
    <source>
        <dbReference type="SAM" id="MobiDB-lite"/>
    </source>
</evidence>
<sequence>MPWFMASCESDPSEPTPVAGPTTTEFSMVDSIKVDAYYQSSNPEAYQKYQGKTYQVTSQNKVETFFLQENNDLILYFKEVSTEKEQPWITITLKNRAVQNLPLTLSLKGEALVCVQQGQNFKDGTAALSPGCVKVLDGTVSLDYNPATKVIGGAFSKLKFGVDFYVPDYAFPNRDGNILRASGSSRTLSVSFENVKRK</sequence>
<name>A0A0H4VN00_9BACT</name>
<gene>
    <name evidence="2" type="ORF">TH63_05715</name>
</gene>
<evidence type="ECO:0000313" key="3">
    <source>
        <dbReference type="Proteomes" id="UP000036458"/>
    </source>
</evidence>
<feature type="region of interest" description="Disordered" evidence="1">
    <location>
        <begin position="1"/>
        <end position="22"/>
    </location>
</feature>
<accession>A0A0H4VN00</accession>
<dbReference type="KEGG" id="ruf:TH63_05715"/>
<proteinExistence type="predicted"/>
<dbReference type="AlphaFoldDB" id="A0A0H4VN00"/>
<dbReference type="STRING" id="1379910.TH63_05715"/>